<gene>
    <name evidence="2" type="ORF">LTR97_004743</name>
</gene>
<evidence type="ECO:0000313" key="3">
    <source>
        <dbReference type="Proteomes" id="UP001310594"/>
    </source>
</evidence>
<name>A0AAN7WB38_9PEZI</name>
<dbReference type="EMBL" id="JAVRQU010000006">
    <property type="protein sequence ID" value="KAK5701925.1"/>
    <property type="molecule type" value="Genomic_DNA"/>
</dbReference>
<accession>A0AAN7WB38</accession>
<feature type="region of interest" description="Disordered" evidence="1">
    <location>
        <begin position="273"/>
        <end position="302"/>
    </location>
</feature>
<reference evidence="2" key="1">
    <citation type="submission" date="2023-08" db="EMBL/GenBank/DDBJ databases">
        <title>Black Yeasts Isolated from many extreme environments.</title>
        <authorList>
            <person name="Coleine C."/>
            <person name="Stajich J.E."/>
            <person name="Selbmann L."/>
        </authorList>
    </citation>
    <scope>NUCLEOTIDE SEQUENCE</scope>
    <source>
        <strain evidence="2">CCFEE 5810</strain>
    </source>
</reference>
<evidence type="ECO:0000313" key="2">
    <source>
        <dbReference type="EMBL" id="KAK5701925.1"/>
    </source>
</evidence>
<sequence length="509" mass="58760">MYSARLMLAWLPTGNGAPKESAYGTYTPASCSALHFPILPYLKPAMSQIFDLEQALPNIFAGLFLQALTEGARAHRRARAIIYEVQRTEREHRVVAAELDGARLERLKYHQPRTVPRYLDVALQDLNEGFRLRTVKLEQLRPRVEAAKKEARAIAVRVYALEPSLLEDDRKQEHLAESGVRRSAARLKDAAARVQHLIDLAERGEHMTESEMPSIAALQREIETHRIALEKWSVSKARTERRDLDQWLYEEEMFLDVVAPVLEADGRIAEDRLRSSKLGRDQSGERRVFQRGPDPSPLTPDQENHYFVSFDVWWDECDKQAAVLARLNEQWAEVLQSLGTDQSVANSDFREEWEEDCRVAQERLIEAQRYLRQRSYELVDRCAVPPLFEFFDDPEDQKDSEPTTEERLRSGEPDMDAVDRWKALVWESHPPPSAITQGFLDSWPWKPLELGEPGAYDGYWLEEDEKWLRDRLIRNSNNVSEEIRLGMAIAGSSRMTRLLQSFGLIRPQL</sequence>
<dbReference type="Proteomes" id="UP001310594">
    <property type="component" value="Unassembled WGS sequence"/>
</dbReference>
<comment type="caution">
    <text evidence="2">The sequence shown here is derived from an EMBL/GenBank/DDBJ whole genome shotgun (WGS) entry which is preliminary data.</text>
</comment>
<evidence type="ECO:0000256" key="1">
    <source>
        <dbReference type="SAM" id="MobiDB-lite"/>
    </source>
</evidence>
<proteinExistence type="predicted"/>
<feature type="region of interest" description="Disordered" evidence="1">
    <location>
        <begin position="390"/>
        <end position="413"/>
    </location>
</feature>
<organism evidence="2 3">
    <name type="scientific">Elasticomyces elasticus</name>
    <dbReference type="NCBI Taxonomy" id="574655"/>
    <lineage>
        <taxon>Eukaryota</taxon>
        <taxon>Fungi</taxon>
        <taxon>Dikarya</taxon>
        <taxon>Ascomycota</taxon>
        <taxon>Pezizomycotina</taxon>
        <taxon>Dothideomycetes</taxon>
        <taxon>Dothideomycetidae</taxon>
        <taxon>Mycosphaerellales</taxon>
        <taxon>Teratosphaeriaceae</taxon>
        <taxon>Elasticomyces</taxon>
    </lineage>
</organism>
<protein>
    <submittedName>
        <fullName evidence="2">Uncharacterized protein</fullName>
    </submittedName>
</protein>
<feature type="compositionally biased region" description="Basic and acidic residues" evidence="1">
    <location>
        <begin position="397"/>
        <end position="413"/>
    </location>
</feature>
<dbReference type="AlphaFoldDB" id="A0AAN7WB38"/>
<feature type="compositionally biased region" description="Basic and acidic residues" evidence="1">
    <location>
        <begin position="273"/>
        <end position="288"/>
    </location>
</feature>